<sequence>MSVWRNGSMMLLRKAAWSFYHGNIKSDVGLEGWQYAPLLNHMRTPISELEWSNSVDQRFRGSEFAVNHQDRKPW</sequence>
<reference evidence="1" key="2">
    <citation type="submission" date="2014-06" db="EMBL/GenBank/DDBJ databases">
        <authorList>
            <person name="Aslett M."/>
        </authorList>
    </citation>
    <scope>NUCLEOTIDE SEQUENCE</scope>
</reference>
<gene>
    <name evidence="1" type="ORF">EgrG_002044800</name>
</gene>
<dbReference type="AlphaFoldDB" id="A0A068WZ00"/>
<evidence type="ECO:0000313" key="1">
    <source>
        <dbReference type="EMBL" id="CDS23744.1"/>
    </source>
</evidence>
<dbReference type="EMBL" id="LK028593">
    <property type="protein sequence ID" value="CDS23744.1"/>
    <property type="molecule type" value="Genomic_DNA"/>
</dbReference>
<dbReference type="WBParaSite" id="EgrG_002044800">
    <property type="protein sequence ID" value="EgrG_002044800"/>
    <property type="gene ID" value="EgrG_002044800"/>
</dbReference>
<proteinExistence type="predicted"/>
<name>A0A068WZ00_ECHGR</name>
<evidence type="ECO:0000313" key="3">
    <source>
        <dbReference type="WBParaSite" id="EgrG_002044800"/>
    </source>
</evidence>
<evidence type="ECO:0000313" key="2">
    <source>
        <dbReference type="Proteomes" id="UP000492820"/>
    </source>
</evidence>
<organism evidence="1">
    <name type="scientific">Echinococcus granulosus</name>
    <name type="common">Hydatid tapeworm</name>
    <dbReference type="NCBI Taxonomy" id="6210"/>
    <lineage>
        <taxon>Eukaryota</taxon>
        <taxon>Metazoa</taxon>
        <taxon>Spiralia</taxon>
        <taxon>Lophotrochozoa</taxon>
        <taxon>Platyhelminthes</taxon>
        <taxon>Cestoda</taxon>
        <taxon>Eucestoda</taxon>
        <taxon>Cyclophyllidea</taxon>
        <taxon>Taeniidae</taxon>
        <taxon>Echinococcus</taxon>
        <taxon>Echinococcus granulosus group</taxon>
    </lineage>
</organism>
<dbReference type="Proteomes" id="UP000492820">
    <property type="component" value="Unassembled WGS sequence"/>
</dbReference>
<accession>A0A068WZ00</accession>
<protein>
    <submittedName>
        <fullName evidence="3">DUF1566 domain-containing protein</fullName>
    </submittedName>
</protein>
<reference evidence="1 2" key="1">
    <citation type="journal article" date="2013" name="Nature">
        <title>The genomes of four tapeworm species reveal adaptations to parasitism.</title>
        <authorList>
            <person name="Tsai I.J."/>
            <person name="Zarowiecki M."/>
            <person name="Holroyd N."/>
            <person name="Garciarrubio A."/>
            <person name="Sanchez-Flores A."/>
            <person name="Brooks K.L."/>
            <person name="Tracey A."/>
            <person name="Bobes R.J."/>
            <person name="Fragoso G."/>
            <person name="Sciutto E."/>
            <person name="Aslett M."/>
            <person name="Beasley H."/>
            <person name="Bennett H.M."/>
            <person name="Cai J."/>
            <person name="Camicia F."/>
            <person name="Clark R."/>
            <person name="Cucher M."/>
            <person name="De Silva N."/>
            <person name="Day T.A."/>
            <person name="Deplazes P."/>
            <person name="Estrada K."/>
            <person name="Fernandez C."/>
            <person name="Holland P.W."/>
            <person name="Hou J."/>
            <person name="Hu S."/>
            <person name="Huckvale T."/>
            <person name="Hung S.S."/>
            <person name="Kamenetzky L."/>
            <person name="Keane J.A."/>
            <person name="Kiss F."/>
            <person name="Koziol U."/>
            <person name="Lambert O."/>
            <person name="Liu K."/>
            <person name="Luo X."/>
            <person name="Luo Y."/>
            <person name="Macchiaroli N."/>
            <person name="Nichol S."/>
            <person name="Paps J."/>
            <person name="Parkinson J."/>
            <person name="Pouchkina-Stantcheva N."/>
            <person name="Riddiford N."/>
            <person name="Rosenzvit M."/>
            <person name="Salinas G."/>
            <person name="Wasmuth J.D."/>
            <person name="Zamanian M."/>
            <person name="Zheng Y."/>
            <person name="Cai X."/>
            <person name="Soberon X."/>
            <person name="Olson P.D."/>
            <person name="Laclette J.P."/>
            <person name="Brehm K."/>
            <person name="Berriman M."/>
            <person name="Garciarrubio A."/>
            <person name="Bobes R.J."/>
            <person name="Fragoso G."/>
            <person name="Sanchez-Flores A."/>
            <person name="Estrada K."/>
            <person name="Cevallos M.A."/>
            <person name="Morett E."/>
            <person name="Gonzalez V."/>
            <person name="Portillo T."/>
            <person name="Ochoa-Leyva A."/>
            <person name="Jose M.V."/>
            <person name="Sciutto E."/>
            <person name="Landa A."/>
            <person name="Jimenez L."/>
            <person name="Valdes V."/>
            <person name="Carrero J.C."/>
            <person name="Larralde C."/>
            <person name="Morales-Montor J."/>
            <person name="Limon-Lason J."/>
            <person name="Soberon X."/>
            <person name="Laclette J.P."/>
        </authorList>
    </citation>
    <scope>NUCLEOTIDE SEQUENCE [LARGE SCALE GENOMIC DNA]</scope>
</reference>
<reference evidence="3" key="3">
    <citation type="submission" date="2020-10" db="UniProtKB">
        <authorList>
            <consortium name="WormBaseParasite"/>
        </authorList>
    </citation>
    <scope>IDENTIFICATION</scope>
</reference>